<dbReference type="InterPro" id="IPR047115">
    <property type="entry name" value="ARSB"/>
</dbReference>
<evidence type="ECO:0000256" key="2">
    <source>
        <dbReference type="ARBA" id="ARBA00022837"/>
    </source>
</evidence>
<dbReference type="OrthoDB" id="6148502at2759"/>
<proteinExistence type="predicted"/>
<dbReference type="SUPFAM" id="SSF53649">
    <property type="entry name" value="Alkaline phosphatase-like"/>
    <property type="match status" value="1"/>
</dbReference>
<reference evidence="4" key="1">
    <citation type="submission" date="2020-06" db="EMBL/GenBank/DDBJ databases">
        <title>Draft genome of Bugula neritina, a colonial animal packing powerful symbionts and potential medicines.</title>
        <authorList>
            <person name="Rayko M."/>
        </authorList>
    </citation>
    <scope>NUCLEOTIDE SEQUENCE [LARGE SCALE GENOMIC DNA]</scope>
    <source>
        <strain evidence="4">Kwan_BN1</strain>
    </source>
</reference>
<dbReference type="Gene3D" id="3.30.1120.10">
    <property type="match status" value="1"/>
</dbReference>
<sequence length="121" mass="13218">MKVAGFVSSPLLSAPKTVSHEWMHVSDWYPTILNLAGGSTEGLTLDGFDQWPAISGSAPSPRKELLHNIDPLMQKYGARKEGSPFDNRQTAALRVGDYKIVTGFPMQDGWYKPASLQGAVQ</sequence>
<dbReference type="GO" id="GO:0046872">
    <property type="term" value="F:metal ion binding"/>
    <property type="evidence" value="ECO:0007669"/>
    <property type="project" value="UniProtKB-KW"/>
</dbReference>
<evidence type="ECO:0000313" key="5">
    <source>
        <dbReference type="Proteomes" id="UP000593567"/>
    </source>
</evidence>
<dbReference type="PANTHER" id="PTHR10342">
    <property type="entry name" value="ARYLSULFATASE"/>
    <property type="match status" value="1"/>
</dbReference>
<evidence type="ECO:0000256" key="3">
    <source>
        <dbReference type="ARBA" id="ARBA00023180"/>
    </source>
</evidence>
<protein>
    <submittedName>
        <fullName evidence="4">ARSI</fullName>
    </submittedName>
</protein>
<accession>A0A7J7KC98</accession>
<dbReference type="Gene3D" id="3.40.720.10">
    <property type="entry name" value="Alkaline Phosphatase, subunit A"/>
    <property type="match status" value="1"/>
</dbReference>
<dbReference type="AlphaFoldDB" id="A0A7J7KC98"/>
<name>A0A7J7KC98_BUGNE</name>
<keyword evidence="3" id="KW-0325">Glycoprotein</keyword>
<dbReference type="EMBL" id="VXIV02000822">
    <property type="protein sequence ID" value="KAF6035833.1"/>
    <property type="molecule type" value="Genomic_DNA"/>
</dbReference>
<dbReference type="PANTHER" id="PTHR10342:SF274">
    <property type="entry name" value="ARYLSULFATASE B"/>
    <property type="match status" value="1"/>
</dbReference>
<dbReference type="Proteomes" id="UP000593567">
    <property type="component" value="Unassembled WGS sequence"/>
</dbReference>
<organism evidence="4 5">
    <name type="scientific">Bugula neritina</name>
    <name type="common">Brown bryozoan</name>
    <name type="synonym">Sertularia neritina</name>
    <dbReference type="NCBI Taxonomy" id="10212"/>
    <lineage>
        <taxon>Eukaryota</taxon>
        <taxon>Metazoa</taxon>
        <taxon>Spiralia</taxon>
        <taxon>Lophotrochozoa</taxon>
        <taxon>Bryozoa</taxon>
        <taxon>Gymnolaemata</taxon>
        <taxon>Cheilostomatida</taxon>
        <taxon>Flustrina</taxon>
        <taxon>Buguloidea</taxon>
        <taxon>Bugulidae</taxon>
        <taxon>Bugula</taxon>
    </lineage>
</organism>
<dbReference type="InterPro" id="IPR017850">
    <property type="entry name" value="Alkaline_phosphatase_core_sf"/>
</dbReference>
<comment type="caution">
    <text evidence="4">The sequence shown here is derived from an EMBL/GenBank/DDBJ whole genome shotgun (WGS) entry which is preliminary data.</text>
</comment>
<keyword evidence="1" id="KW-0479">Metal-binding</keyword>
<keyword evidence="5" id="KW-1185">Reference proteome</keyword>
<evidence type="ECO:0000313" key="4">
    <source>
        <dbReference type="EMBL" id="KAF6035833.1"/>
    </source>
</evidence>
<keyword evidence="2" id="KW-0106">Calcium</keyword>
<gene>
    <name evidence="4" type="ORF">EB796_005858</name>
</gene>
<evidence type="ECO:0000256" key="1">
    <source>
        <dbReference type="ARBA" id="ARBA00022723"/>
    </source>
</evidence>
<dbReference type="GO" id="GO:0008484">
    <property type="term" value="F:sulfuric ester hydrolase activity"/>
    <property type="evidence" value="ECO:0007669"/>
    <property type="project" value="InterPro"/>
</dbReference>